<keyword evidence="7 8" id="KW-0472">Membrane</keyword>
<evidence type="ECO:0000313" key="9">
    <source>
        <dbReference type="EMBL" id="TCT15461.1"/>
    </source>
</evidence>
<protein>
    <submittedName>
        <fullName evidence="9">Multisubunit sodium/proton antiporter MrpE subunit</fullName>
    </submittedName>
</protein>
<evidence type="ECO:0000256" key="5">
    <source>
        <dbReference type="ARBA" id="ARBA00022692"/>
    </source>
</evidence>
<dbReference type="GO" id="GO:0015297">
    <property type="term" value="F:antiporter activity"/>
    <property type="evidence" value="ECO:0007669"/>
    <property type="project" value="UniProtKB-KW"/>
</dbReference>
<evidence type="ECO:0000256" key="2">
    <source>
        <dbReference type="ARBA" id="ARBA00006228"/>
    </source>
</evidence>
<keyword evidence="3" id="KW-0813">Transport</keyword>
<dbReference type="InterPro" id="IPR002758">
    <property type="entry name" value="Cation_antiport_E"/>
</dbReference>
<keyword evidence="4" id="KW-1003">Cell membrane</keyword>
<feature type="transmembrane region" description="Helical" evidence="8">
    <location>
        <begin position="100"/>
        <end position="119"/>
    </location>
</feature>
<dbReference type="PANTHER" id="PTHR34584:SF1">
    <property type="entry name" value="NA(+)_H(+) ANTIPORTER SUBUNIT E1"/>
    <property type="match status" value="1"/>
</dbReference>
<evidence type="ECO:0000256" key="7">
    <source>
        <dbReference type="ARBA" id="ARBA00023136"/>
    </source>
</evidence>
<gene>
    <name evidence="9" type="ORF">EDC18_103166</name>
</gene>
<dbReference type="PANTHER" id="PTHR34584">
    <property type="entry name" value="NA(+)/H(+) ANTIPORTER SUBUNIT E1"/>
    <property type="match status" value="1"/>
</dbReference>
<reference evidence="9 10" key="1">
    <citation type="submission" date="2019-03" db="EMBL/GenBank/DDBJ databases">
        <title>Genomic Encyclopedia of Type Strains, Phase IV (KMG-IV): sequencing the most valuable type-strain genomes for metagenomic binning, comparative biology and taxonomic classification.</title>
        <authorList>
            <person name="Goeker M."/>
        </authorList>
    </citation>
    <scope>NUCLEOTIDE SEQUENCE [LARGE SCALE GENOMIC DNA]</scope>
    <source>
        <strain evidence="9 10">DSM 24629</strain>
    </source>
</reference>
<dbReference type="AlphaFoldDB" id="A0A4R3MQL3"/>
<comment type="similarity">
    <text evidence="2">Belongs to the CPA3 antiporters (TC 2.A.63) subunit E family.</text>
</comment>
<sequence>MKLIVFTCVLLFFWVGLTQSLSIVDLLIGLLISVLSIILSRKYFSADIVYPKFRFIKIIKYILVLIPQIIISGFKSLYILITFKTDVKIVKVPTNLSNDFKIFVLAVSITLTPGTITVHKQDNILYVLRLFPQHVDEEKEAESIKDPFEKMLLED</sequence>
<accession>A0A4R3MQL3</accession>
<keyword evidence="10" id="KW-1185">Reference proteome</keyword>
<keyword evidence="5 8" id="KW-0812">Transmembrane</keyword>
<keyword evidence="3" id="KW-0050">Antiport</keyword>
<evidence type="ECO:0000313" key="10">
    <source>
        <dbReference type="Proteomes" id="UP000294902"/>
    </source>
</evidence>
<dbReference type="OrthoDB" id="9800498at2"/>
<keyword evidence="6 8" id="KW-1133">Transmembrane helix</keyword>
<dbReference type="GO" id="GO:0008324">
    <property type="term" value="F:monoatomic cation transmembrane transporter activity"/>
    <property type="evidence" value="ECO:0007669"/>
    <property type="project" value="InterPro"/>
</dbReference>
<dbReference type="GO" id="GO:0005886">
    <property type="term" value="C:plasma membrane"/>
    <property type="evidence" value="ECO:0007669"/>
    <property type="project" value="UniProtKB-SubCell"/>
</dbReference>
<evidence type="ECO:0000256" key="4">
    <source>
        <dbReference type="ARBA" id="ARBA00022475"/>
    </source>
</evidence>
<comment type="subcellular location">
    <subcellularLocation>
        <location evidence="1">Cell membrane</location>
        <topology evidence="1">Multi-pass membrane protein</topology>
    </subcellularLocation>
</comment>
<feature type="transmembrane region" description="Helical" evidence="8">
    <location>
        <begin position="58"/>
        <end position="80"/>
    </location>
</feature>
<evidence type="ECO:0000256" key="1">
    <source>
        <dbReference type="ARBA" id="ARBA00004651"/>
    </source>
</evidence>
<dbReference type="Pfam" id="PF01899">
    <property type="entry name" value="MNHE"/>
    <property type="match status" value="1"/>
</dbReference>
<organism evidence="9 10">
    <name type="scientific">Natranaerovirga pectinivora</name>
    <dbReference type="NCBI Taxonomy" id="682400"/>
    <lineage>
        <taxon>Bacteria</taxon>
        <taxon>Bacillati</taxon>
        <taxon>Bacillota</taxon>
        <taxon>Clostridia</taxon>
        <taxon>Lachnospirales</taxon>
        <taxon>Natranaerovirgaceae</taxon>
        <taxon>Natranaerovirga</taxon>
    </lineage>
</organism>
<comment type="caution">
    <text evidence="9">The sequence shown here is derived from an EMBL/GenBank/DDBJ whole genome shotgun (WGS) entry which is preliminary data.</text>
</comment>
<dbReference type="Proteomes" id="UP000294902">
    <property type="component" value="Unassembled WGS sequence"/>
</dbReference>
<evidence type="ECO:0000256" key="8">
    <source>
        <dbReference type="SAM" id="Phobius"/>
    </source>
</evidence>
<dbReference type="EMBL" id="SMAL01000003">
    <property type="protein sequence ID" value="TCT15461.1"/>
    <property type="molecule type" value="Genomic_DNA"/>
</dbReference>
<proteinExistence type="inferred from homology"/>
<evidence type="ECO:0000256" key="6">
    <source>
        <dbReference type="ARBA" id="ARBA00022989"/>
    </source>
</evidence>
<name>A0A4R3MQL3_9FIRM</name>
<dbReference type="RefSeq" id="WP_132251180.1">
    <property type="nucleotide sequence ID" value="NZ_SMAL01000003.1"/>
</dbReference>
<evidence type="ECO:0000256" key="3">
    <source>
        <dbReference type="ARBA" id="ARBA00022449"/>
    </source>
</evidence>